<gene>
    <name evidence="2" type="ORF">N656DRAFT_849640</name>
</gene>
<feature type="compositionally biased region" description="Basic residues" evidence="1">
    <location>
        <begin position="91"/>
        <end position="100"/>
    </location>
</feature>
<evidence type="ECO:0000313" key="2">
    <source>
        <dbReference type="EMBL" id="KAK4107209.1"/>
    </source>
</evidence>
<feature type="region of interest" description="Disordered" evidence="1">
    <location>
        <begin position="1"/>
        <end position="51"/>
    </location>
</feature>
<feature type="region of interest" description="Disordered" evidence="1">
    <location>
        <begin position="80"/>
        <end position="126"/>
    </location>
</feature>
<dbReference type="AlphaFoldDB" id="A0AAN6QEA8"/>
<accession>A0AAN6QEA8</accession>
<feature type="compositionally biased region" description="Basic and acidic residues" evidence="1">
    <location>
        <begin position="275"/>
        <end position="286"/>
    </location>
</feature>
<proteinExistence type="predicted"/>
<feature type="compositionally biased region" description="Basic and acidic residues" evidence="1">
    <location>
        <begin position="298"/>
        <end position="309"/>
    </location>
</feature>
<evidence type="ECO:0000313" key="3">
    <source>
        <dbReference type="Proteomes" id="UP001302812"/>
    </source>
</evidence>
<comment type="caution">
    <text evidence="2">The sequence shown here is derived from an EMBL/GenBank/DDBJ whole genome shotgun (WGS) entry which is preliminary data.</text>
</comment>
<protein>
    <submittedName>
        <fullName evidence="2">Uncharacterized protein</fullName>
    </submittedName>
</protein>
<feature type="compositionally biased region" description="Polar residues" evidence="1">
    <location>
        <begin position="215"/>
        <end position="225"/>
    </location>
</feature>
<keyword evidence="3" id="KW-1185">Reference proteome</keyword>
<dbReference type="RefSeq" id="XP_064664779.1">
    <property type="nucleotide sequence ID" value="XM_064819360.1"/>
</dbReference>
<reference evidence="2" key="2">
    <citation type="submission" date="2023-05" db="EMBL/GenBank/DDBJ databases">
        <authorList>
            <consortium name="Lawrence Berkeley National Laboratory"/>
            <person name="Steindorff A."/>
            <person name="Hensen N."/>
            <person name="Bonometti L."/>
            <person name="Westerberg I."/>
            <person name="Brannstrom I.O."/>
            <person name="Guillou S."/>
            <person name="Cros-Aarteil S."/>
            <person name="Calhoun S."/>
            <person name="Haridas S."/>
            <person name="Kuo A."/>
            <person name="Mondo S."/>
            <person name="Pangilinan J."/>
            <person name="Riley R."/>
            <person name="Labutti K."/>
            <person name="Andreopoulos B."/>
            <person name="Lipzen A."/>
            <person name="Chen C."/>
            <person name="Yanf M."/>
            <person name="Daum C."/>
            <person name="Ng V."/>
            <person name="Clum A."/>
            <person name="Ohm R."/>
            <person name="Martin F."/>
            <person name="Silar P."/>
            <person name="Natvig D."/>
            <person name="Lalanne C."/>
            <person name="Gautier V."/>
            <person name="Ament-Velasquez S.L."/>
            <person name="Kruys A."/>
            <person name="Hutchinson M.I."/>
            <person name="Powell A.J."/>
            <person name="Barry K."/>
            <person name="Miller A.N."/>
            <person name="Grigoriev I.V."/>
            <person name="Debuchy R."/>
            <person name="Gladieux P."/>
            <person name="Thoren M.H."/>
            <person name="Johannesson H."/>
        </authorList>
    </citation>
    <scope>NUCLEOTIDE SEQUENCE</scope>
    <source>
        <strain evidence="2">CBS 508.74</strain>
    </source>
</reference>
<feature type="region of interest" description="Disordered" evidence="1">
    <location>
        <begin position="215"/>
        <end position="315"/>
    </location>
</feature>
<evidence type="ECO:0000256" key="1">
    <source>
        <dbReference type="SAM" id="MobiDB-lite"/>
    </source>
</evidence>
<feature type="compositionally biased region" description="Basic residues" evidence="1">
    <location>
        <begin position="242"/>
        <end position="253"/>
    </location>
</feature>
<reference evidence="2" key="1">
    <citation type="journal article" date="2023" name="Mol. Phylogenet. Evol.">
        <title>Genome-scale phylogeny and comparative genomics of the fungal order Sordariales.</title>
        <authorList>
            <person name="Hensen N."/>
            <person name="Bonometti L."/>
            <person name="Westerberg I."/>
            <person name="Brannstrom I.O."/>
            <person name="Guillou S."/>
            <person name="Cros-Aarteil S."/>
            <person name="Calhoun S."/>
            <person name="Haridas S."/>
            <person name="Kuo A."/>
            <person name="Mondo S."/>
            <person name="Pangilinan J."/>
            <person name="Riley R."/>
            <person name="LaButti K."/>
            <person name="Andreopoulos B."/>
            <person name="Lipzen A."/>
            <person name="Chen C."/>
            <person name="Yan M."/>
            <person name="Daum C."/>
            <person name="Ng V."/>
            <person name="Clum A."/>
            <person name="Steindorff A."/>
            <person name="Ohm R.A."/>
            <person name="Martin F."/>
            <person name="Silar P."/>
            <person name="Natvig D.O."/>
            <person name="Lalanne C."/>
            <person name="Gautier V."/>
            <person name="Ament-Velasquez S.L."/>
            <person name="Kruys A."/>
            <person name="Hutchinson M.I."/>
            <person name="Powell A.J."/>
            <person name="Barry K."/>
            <person name="Miller A.N."/>
            <person name="Grigoriev I.V."/>
            <person name="Debuchy R."/>
            <person name="Gladieux P."/>
            <person name="Hiltunen Thoren M."/>
            <person name="Johannesson H."/>
        </authorList>
    </citation>
    <scope>NUCLEOTIDE SEQUENCE</scope>
    <source>
        <strain evidence="2">CBS 508.74</strain>
    </source>
</reference>
<dbReference type="GeneID" id="89943486"/>
<feature type="compositionally biased region" description="Polar residues" evidence="1">
    <location>
        <begin position="7"/>
        <end position="41"/>
    </location>
</feature>
<dbReference type="Proteomes" id="UP001302812">
    <property type="component" value="Unassembled WGS sequence"/>
</dbReference>
<feature type="compositionally biased region" description="Basic and acidic residues" evidence="1">
    <location>
        <begin position="110"/>
        <end position="122"/>
    </location>
</feature>
<sequence>MPGDPPTNLQPSSPRGKQPPSATSAGPSEATQSANPASSPSGLGMLGRDPECRSVKDVETVSNKYPCVFSRLRSPSAFAGTTAALSPSVRRQARATRQRLARPAPAFEVEEYKKEEQASHDKEDDEDVDLVDVDHKLLLPALTGRFLLVLGLGGYAVEGNSDHEDMELLPEKRHIYHGHARGNGSVADAKACDDVGSFRNLSSFSAASNQRASLISHGSDSSAAEQLQPPARLPTKKDKGQGKARRRRQRQWQRRAQAEEGVPLPKNSSNKKQKLSQDDLNRRDLPCELDGNGPLPDGQKKTFTKDTRRAPHGNF</sequence>
<name>A0AAN6QEA8_9PEZI</name>
<dbReference type="EMBL" id="MU853379">
    <property type="protein sequence ID" value="KAK4107209.1"/>
    <property type="molecule type" value="Genomic_DNA"/>
</dbReference>
<organism evidence="2 3">
    <name type="scientific">Canariomyces notabilis</name>
    <dbReference type="NCBI Taxonomy" id="2074819"/>
    <lineage>
        <taxon>Eukaryota</taxon>
        <taxon>Fungi</taxon>
        <taxon>Dikarya</taxon>
        <taxon>Ascomycota</taxon>
        <taxon>Pezizomycotina</taxon>
        <taxon>Sordariomycetes</taxon>
        <taxon>Sordariomycetidae</taxon>
        <taxon>Sordariales</taxon>
        <taxon>Chaetomiaceae</taxon>
        <taxon>Canariomyces</taxon>
    </lineage>
</organism>